<dbReference type="AlphaFoldDB" id="A0A081C6L6"/>
<accession>A0A081C6L6</accession>
<dbReference type="Pfam" id="PF05685">
    <property type="entry name" value="Uma2"/>
    <property type="match status" value="1"/>
</dbReference>
<proteinExistence type="predicted"/>
<keyword evidence="4" id="KW-1185">Reference proteome</keyword>
<evidence type="ECO:0000256" key="1">
    <source>
        <dbReference type="SAM" id="Coils"/>
    </source>
</evidence>
<evidence type="ECO:0000313" key="4">
    <source>
        <dbReference type="Proteomes" id="UP000030661"/>
    </source>
</evidence>
<sequence>MPTVKHASIIKKDQDVHEQRFEIDIGSTPEYADQMPRSQAGLRVTEEEFWQTYYHESDIIYEWNNGILEEKPMADYLSFKMYRWFLKLLEEFLRAFPIAKMIGLEIGFRLALPEKTSIRRPDLAIILHANPVDIEDEECTYRGIFDLCIEFLSDSKPQDVTRDTVVKKLEYCQAGVREYFILDRKGRETAFYRLDRHGKYVPLPQLPNGIIRSDVLTGFQFRVADLYNTPELLELVNDPIYRSYILREYQAERQHADAERQRADAARQRAEAEQQEKLKFAAKLRELGIDPKSL</sequence>
<dbReference type="SUPFAM" id="SSF52980">
    <property type="entry name" value="Restriction endonuclease-like"/>
    <property type="match status" value="1"/>
</dbReference>
<protein>
    <recommendedName>
        <fullName evidence="2">Putative restriction endonuclease domain-containing protein</fullName>
    </recommendedName>
</protein>
<name>A0A081C6L6_VECG1</name>
<dbReference type="STRING" id="1499967.U27_00112"/>
<dbReference type="InterPro" id="IPR012296">
    <property type="entry name" value="Nuclease_put_TT1808"/>
</dbReference>
<dbReference type="EMBL" id="DF820472">
    <property type="protein sequence ID" value="GAK60221.1"/>
    <property type="molecule type" value="Genomic_DNA"/>
</dbReference>
<dbReference type="Gene3D" id="3.90.1570.10">
    <property type="entry name" value="tt1808, chain A"/>
    <property type="match status" value="1"/>
</dbReference>
<keyword evidence="1" id="KW-0175">Coiled coil</keyword>
<dbReference type="Proteomes" id="UP000030661">
    <property type="component" value="Unassembled WGS sequence"/>
</dbReference>
<feature type="coiled-coil region" evidence="1">
    <location>
        <begin position="246"/>
        <end position="278"/>
    </location>
</feature>
<evidence type="ECO:0000259" key="2">
    <source>
        <dbReference type="Pfam" id="PF05685"/>
    </source>
</evidence>
<dbReference type="HOGENOM" id="CLU_945460_0_0_0"/>
<dbReference type="InterPro" id="IPR008538">
    <property type="entry name" value="Uma2"/>
</dbReference>
<gene>
    <name evidence="3" type="ORF">U27_00112</name>
</gene>
<reference evidence="3" key="1">
    <citation type="journal article" date="2015" name="PeerJ">
        <title>First genomic representation of candidate bacterial phylum KSB3 points to enhanced environmental sensing as a trigger of wastewater bulking.</title>
        <authorList>
            <person name="Sekiguchi Y."/>
            <person name="Ohashi A."/>
            <person name="Parks D.H."/>
            <person name="Yamauchi T."/>
            <person name="Tyson G.W."/>
            <person name="Hugenholtz P."/>
        </authorList>
    </citation>
    <scope>NUCLEOTIDE SEQUENCE [LARGE SCALE GENOMIC DNA]</scope>
</reference>
<dbReference type="PANTHER" id="PTHR33352:SF3">
    <property type="entry name" value="SLR1612 PROTEIN"/>
    <property type="match status" value="1"/>
</dbReference>
<dbReference type="PANTHER" id="PTHR33352">
    <property type="entry name" value="SLR1095 PROTEIN"/>
    <property type="match status" value="1"/>
</dbReference>
<feature type="domain" description="Putative restriction endonuclease" evidence="2">
    <location>
        <begin position="47"/>
        <end position="223"/>
    </location>
</feature>
<organism evidence="3">
    <name type="scientific">Vecturithrix granuli</name>
    <dbReference type="NCBI Taxonomy" id="1499967"/>
    <lineage>
        <taxon>Bacteria</taxon>
        <taxon>Candidatus Moduliflexota</taxon>
        <taxon>Candidatus Vecturitrichia</taxon>
        <taxon>Candidatus Vecturitrichales</taxon>
        <taxon>Candidatus Vecturitrichaceae</taxon>
        <taxon>Candidatus Vecturithrix</taxon>
    </lineage>
</organism>
<dbReference type="CDD" id="cd06260">
    <property type="entry name" value="DUF820-like"/>
    <property type="match status" value="1"/>
</dbReference>
<dbReference type="InterPro" id="IPR011335">
    <property type="entry name" value="Restrct_endonuc-II-like"/>
</dbReference>
<evidence type="ECO:0000313" key="3">
    <source>
        <dbReference type="EMBL" id="GAK60221.1"/>
    </source>
</evidence>
<dbReference type="eggNOG" id="COG4636">
    <property type="taxonomic scope" value="Bacteria"/>
</dbReference>